<name>A0ABW3JW12_9BACT</name>
<evidence type="ECO:0000256" key="2">
    <source>
        <dbReference type="ARBA" id="ARBA00023125"/>
    </source>
</evidence>
<keyword evidence="1" id="KW-0805">Transcription regulation</keyword>
<dbReference type="PANTHER" id="PTHR43280:SF32">
    <property type="entry name" value="TRANSCRIPTIONAL REGULATORY PROTEIN"/>
    <property type="match status" value="1"/>
</dbReference>
<dbReference type="InterPro" id="IPR037923">
    <property type="entry name" value="HTH-like"/>
</dbReference>
<dbReference type="InterPro" id="IPR003313">
    <property type="entry name" value="AraC-bd"/>
</dbReference>
<dbReference type="InterPro" id="IPR020449">
    <property type="entry name" value="Tscrpt_reg_AraC-type_HTH"/>
</dbReference>
<dbReference type="EMBL" id="JBHTKA010000001">
    <property type="protein sequence ID" value="MFD0997865.1"/>
    <property type="molecule type" value="Genomic_DNA"/>
</dbReference>
<dbReference type="PRINTS" id="PR00032">
    <property type="entry name" value="HTHARAC"/>
</dbReference>
<keyword evidence="2" id="KW-0238">DNA-binding</keyword>
<evidence type="ECO:0000313" key="6">
    <source>
        <dbReference type="Proteomes" id="UP001597112"/>
    </source>
</evidence>
<dbReference type="PROSITE" id="PS01124">
    <property type="entry name" value="HTH_ARAC_FAMILY_2"/>
    <property type="match status" value="1"/>
</dbReference>
<dbReference type="RefSeq" id="WP_377573566.1">
    <property type="nucleotide sequence ID" value="NZ_JBHTKA010000001.1"/>
</dbReference>
<dbReference type="Proteomes" id="UP001597112">
    <property type="component" value="Unassembled WGS sequence"/>
</dbReference>
<evidence type="ECO:0000256" key="3">
    <source>
        <dbReference type="ARBA" id="ARBA00023163"/>
    </source>
</evidence>
<keyword evidence="6" id="KW-1185">Reference proteome</keyword>
<evidence type="ECO:0000259" key="4">
    <source>
        <dbReference type="PROSITE" id="PS01124"/>
    </source>
</evidence>
<evidence type="ECO:0000256" key="1">
    <source>
        <dbReference type="ARBA" id="ARBA00023015"/>
    </source>
</evidence>
<dbReference type="Pfam" id="PF12833">
    <property type="entry name" value="HTH_18"/>
    <property type="match status" value="1"/>
</dbReference>
<keyword evidence="3" id="KW-0804">Transcription</keyword>
<sequence>MKDSITQYKFKPGMALEFEVLSVNDLYKKHKDILTSPHRADFYNILWIHKGSGTHLVDFVPVKFSTDSILFINKGRVHFFDPSEKFEGTLILFTDNFFCRDESDIKFLRSTILFHDLLDNAALKVREGKDSLHNILQLMKNELQQTDKKFHHDVLQNHLHNFLMLADREKRKQGFTEISKGADLDYVMLFNELLDNHFTKVRSVKEYADRIHISEKRLSKATAKILGKSPKEIINDRVLLEAKRLLVHTSQSIKEIGFQLGFAEPTNFIKYFKQQTGTTPSEFRESHL</sequence>
<dbReference type="Pfam" id="PF02311">
    <property type="entry name" value="AraC_binding"/>
    <property type="match status" value="1"/>
</dbReference>
<dbReference type="PANTHER" id="PTHR43280">
    <property type="entry name" value="ARAC-FAMILY TRANSCRIPTIONAL REGULATOR"/>
    <property type="match status" value="1"/>
</dbReference>
<gene>
    <name evidence="5" type="ORF">ACFQ21_01055</name>
</gene>
<dbReference type="SUPFAM" id="SSF46689">
    <property type="entry name" value="Homeodomain-like"/>
    <property type="match status" value="1"/>
</dbReference>
<protein>
    <submittedName>
        <fullName evidence="5">AraC family transcriptional regulator</fullName>
    </submittedName>
</protein>
<comment type="caution">
    <text evidence="5">The sequence shown here is derived from an EMBL/GenBank/DDBJ whole genome shotgun (WGS) entry which is preliminary data.</text>
</comment>
<evidence type="ECO:0000313" key="5">
    <source>
        <dbReference type="EMBL" id="MFD0997865.1"/>
    </source>
</evidence>
<proteinExistence type="predicted"/>
<dbReference type="SMART" id="SM00342">
    <property type="entry name" value="HTH_ARAC"/>
    <property type="match status" value="1"/>
</dbReference>
<dbReference type="SUPFAM" id="SSF51215">
    <property type="entry name" value="Regulatory protein AraC"/>
    <property type="match status" value="1"/>
</dbReference>
<accession>A0ABW3JW12</accession>
<reference evidence="6" key="1">
    <citation type="journal article" date="2019" name="Int. J. Syst. Evol. Microbiol.">
        <title>The Global Catalogue of Microorganisms (GCM) 10K type strain sequencing project: providing services to taxonomists for standard genome sequencing and annotation.</title>
        <authorList>
            <consortium name="The Broad Institute Genomics Platform"/>
            <consortium name="The Broad Institute Genome Sequencing Center for Infectious Disease"/>
            <person name="Wu L."/>
            <person name="Ma J."/>
        </authorList>
    </citation>
    <scope>NUCLEOTIDE SEQUENCE [LARGE SCALE GENOMIC DNA]</scope>
    <source>
        <strain evidence="6">CCUG 58938</strain>
    </source>
</reference>
<dbReference type="InterPro" id="IPR018060">
    <property type="entry name" value="HTH_AraC"/>
</dbReference>
<organism evidence="5 6">
    <name type="scientific">Ohtaekwangia kribbensis</name>
    <dbReference type="NCBI Taxonomy" id="688913"/>
    <lineage>
        <taxon>Bacteria</taxon>
        <taxon>Pseudomonadati</taxon>
        <taxon>Bacteroidota</taxon>
        <taxon>Cytophagia</taxon>
        <taxon>Cytophagales</taxon>
        <taxon>Fulvivirgaceae</taxon>
        <taxon>Ohtaekwangia</taxon>
    </lineage>
</organism>
<dbReference type="Gene3D" id="1.10.10.60">
    <property type="entry name" value="Homeodomain-like"/>
    <property type="match status" value="1"/>
</dbReference>
<dbReference type="InterPro" id="IPR009057">
    <property type="entry name" value="Homeodomain-like_sf"/>
</dbReference>
<feature type="domain" description="HTH araC/xylS-type" evidence="4">
    <location>
        <begin position="188"/>
        <end position="286"/>
    </location>
</feature>